<proteinExistence type="predicted"/>
<accession>A0ABN8EXB3</accession>
<comment type="caution">
    <text evidence="2">The sequence shown here is derived from an EMBL/GenBank/DDBJ whole genome shotgun (WGS) entry which is preliminary data.</text>
</comment>
<keyword evidence="3" id="KW-1185">Reference proteome</keyword>
<name>A0ABN8EXB3_9BACT</name>
<evidence type="ECO:0000313" key="3">
    <source>
        <dbReference type="Proteomes" id="UP000837932"/>
    </source>
</evidence>
<organism evidence="2 3">
    <name type="scientific">Emticicia aquatica</name>
    <dbReference type="NCBI Taxonomy" id="1681835"/>
    <lineage>
        <taxon>Bacteria</taxon>
        <taxon>Pseudomonadati</taxon>
        <taxon>Bacteroidota</taxon>
        <taxon>Cytophagia</taxon>
        <taxon>Cytophagales</taxon>
        <taxon>Leadbetterellaceae</taxon>
        <taxon>Emticicia</taxon>
    </lineage>
</organism>
<feature type="transmembrane region" description="Helical" evidence="1">
    <location>
        <begin position="7"/>
        <end position="24"/>
    </location>
</feature>
<protein>
    <submittedName>
        <fullName evidence="2">Uncharacterized protein</fullName>
    </submittedName>
</protein>
<evidence type="ECO:0000256" key="1">
    <source>
        <dbReference type="SAM" id="Phobius"/>
    </source>
</evidence>
<keyword evidence="1" id="KW-0472">Membrane</keyword>
<keyword evidence="1" id="KW-1133">Transmembrane helix</keyword>
<dbReference type="EMBL" id="CAKLPY010000002">
    <property type="protein sequence ID" value="CAH0996289.1"/>
    <property type="molecule type" value="Genomic_DNA"/>
</dbReference>
<reference evidence="2" key="1">
    <citation type="submission" date="2021-12" db="EMBL/GenBank/DDBJ databases">
        <authorList>
            <person name="Rodrigo-Torres L."/>
            <person name="Arahal R. D."/>
            <person name="Lucena T."/>
        </authorList>
    </citation>
    <scope>NUCLEOTIDE SEQUENCE</scope>
    <source>
        <strain evidence="2">CECT 8858</strain>
    </source>
</reference>
<dbReference type="Proteomes" id="UP000837932">
    <property type="component" value="Unassembled WGS sequence"/>
</dbReference>
<gene>
    <name evidence="2" type="ORF">EMA8858_02420</name>
</gene>
<evidence type="ECO:0000313" key="2">
    <source>
        <dbReference type="EMBL" id="CAH0996289.1"/>
    </source>
</evidence>
<sequence length="70" mass="8361">MVLLTKIIFFWHGFVIYIYVNMIAEKVQTEYYSENGLFIFINNLYIKLYFVKVHKSSSNLITVCPFKITI</sequence>
<keyword evidence="1" id="KW-0812">Transmembrane</keyword>